<protein>
    <recommendedName>
        <fullName evidence="1">Integrase zinc-binding domain-containing protein</fullName>
    </recommendedName>
</protein>
<name>A0A6J8E0E4_MYTCO</name>
<dbReference type="GO" id="GO:0003676">
    <property type="term" value="F:nucleic acid binding"/>
    <property type="evidence" value="ECO:0007669"/>
    <property type="project" value="InterPro"/>
</dbReference>
<accession>A0A6J8E0E4</accession>
<feature type="domain" description="Integrase zinc-binding" evidence="1">
    <location>
        <begin position="240"/>
        <end position="291"/>
    </location>
</feature>
<dbReference type="InterPro" id="IPR036397">
    <property type="entry name" value="RNaseH_sf"/>
</dbReference>
<dbReference type="AlphaFoldDB" id="A0A6J8E0E4"/>
<reference evidence="2 3" key="1">
    <citation type="submission" date="2020-06" db="EMBL/GenBank/DDBJ databases">
        <authorList>
            <person name="Li R."/>
            <person name="Bekaert M."/>
        </authorList>
    </citation>
    <scope>NUCLEOTIDE SEQUENCE [LARGE SCALE GENOMIC DNA]</scope>
    <source>
        <strain evidence="3">wild</strain>
    </source>
</reference>
<gene>
    <name evidence="2" type="ORF">MCOR_45992</name>
</gene>
<dbReference type="Gene3D" id="1.10.340.70">
    <property type="match status" value="1"/>
</dbReference>
<sequence>MFQEASMNLRDWCSNSAQFMSEIPKQDQANRERLKVLGITWTIKDDKLSMSGPKLESLELSSTKREILQSIASIFDPLGFFSPVTLLGKLLLQTLWKIKPSTSYQQTGLLVREPPSGVNCDRKLESPYGMKCENFSSLIRLLRITAWVQRFIRKLKKDTISGPLTANEIEDAKFMWIVHIQRKHFAKEIHDITKNKSRNIIHQLGLTIDNNGLIRCVGRIEHADISENAKRPILLPKKEAFTKLLIYNYHRNLLHVGVAQTLSQIRQKYWIPQGRSTVRHVLRTCGNCIRYEGGPYKMPLIPPLPKKRVTESSPYTYTGIDYFGPLYVKTLNGSKIVWVCLYICLVVRAIHLELMLDMTTDQFLLGFRRFVARCGTPIQIISDNALQFKATSNVVQQEWEKVLNDSQFCF</sequence>
<dbReference type="InterPro" id="IPR008042">
    <property type="entry name" value="Retrotrans_Pao"/>
</dbReference>
<evidence type="ECO:0000259" key="1">
    <source>
        <dbReference type="Pfam" id="PF17921"/>
    </source>
</evidence>
<evidence type="ECO:0000313" key="3">
    <source>
        <dbReference type="Proteomes" id="UP000507470"/>
    </source>
</evidence>
<dbReference type="Proteomes" id="UP000507470">
    <property type="component" value="Unassembled WGS sequence"/>
</dbReference>
<dbReference type="Gene3D" id="3.30.420.10">
    <property type="entry name" value="Ribonuclease H-like superfamily/Ribonuclease H"/>
    <property type="match status" value="1"/>
</dbReference>
<dbReference type="Pfam" id="PF17921">
    <property type="entry name" value="Integrase_H2C2"/>
    <property type="match status" value="1"/>
</dbReference>
<organism evidence="2 3">
    <name type="scientific">Mytilus coruscus</name>
    <name type="common">Sea mussel</name>
    <dbReference type="NCBI Taxonomy" id="42192"/>
    <lineage>
        <taxon>Eukaryota</taxon>
        <taxon>Metazoa</taxon>
        <taxon>Spiralia</taxon>
        <taxon>Lophotrochozoa</taxon>
        <taxon>Mollusca</taxon>
        <taxon>Bivalvia</taxon>
        <taxon>Autobranchia</taxon>
        <taxon>Pteriomorphia</taxon>
        <taxon>Mytilida</taxon>
        <taxon>Mytiloidea</taxon>
        <taxon>Mytilidae</taxon>
        <taxon>Mytilinae</taxon>
        <taxon>Mytilus</taxon>
    </lineage>
</organism>
<dbReference type="EMBL" id="CACVKT020008119">
    <property type="protein sequence ID" value="CAC5413045.1"/>
    <property type="molecule type" value="Genomic_DNA"/>
</dbReference>
<dbReference type="InterPro" id="IPR041588">
    <property type="entry name" value="Integrase_H2C2"/>
</dbReference>
<dbReference type="SUPFAM" id="SSF53098">
    <property type="entry name" value="Ribonuclease H-like"/>
    <property type="match status" value="1"/>
</dbReference>
<dbReference type="Pfam" id="PF05380">
    <property type="entry name" value="Peptidase_A17"/>
    <property type="match status" value="1"/>
</dbReference>
<keyword evidence="3" id="KW-1185">Reference proteome</keyword>
<proteinExistence type="predicted"/>
<evidence type="ECO:0000313" key="2">
    <source>
        <dbReference type="EMBL" id="CAC5413045.1"/>
    </source>
</evidence>
<dbReference type="OrthoDB" id="6145458at2759"/>
<dbReference type="PANTHER" id="PTHR47331">
    <property type="entry name" value="PHD-TYPE DOMAIN-CONTAINING PROTEIN"/>
    <property type="match status" value="1"/>
</dbReference>
<dbReference type="InterPro" id="IPR012337">
    <property type="entry name" value="RNaseH-like_sf"/>
</dbReference>